<accession>A0A6A6SRJ8</accession>
<feature type="region of interest" description="Disordered" evidence="1">
    <location>
        <begin position="70"/>
        <end position="98"/>
    </location>
</feature>
<feature type="signal peptide" evidence="2">
    <location>
        <begin position="1"/>
        <end position="17"/>
    </location>
</feature>
<dbReference type="EMBL" id="MU004458">
    <property type="protein sequence ID" value="KAF2650339.1"/>
    <property type="molecule type" value="Genomic_DNA"/>
</dbReference>
<keyword evidence="4" id="KW-1185">Reference proteome</keyword>
<evidence type="ECO:0000313" key="3">
    <source>
        <dbReference type="EMBL" id="KAF2650339.1"/>
    </source>
</evidence>
<organism evidence="3 4">
    <name type="scientific">Lophiostoma macrostomum CBS 122681</name>
    <dbReference type="NCBI Taxonomy" id="1314788"/>
    <lineage>
        <taxon>Eukaryota</taxon>
        <taxon>Fungi</taxon>
        <taxon>Dikarya</taxon>
        <taxon>Ascomycota</taxon>
        <taxon>Pezizomycotina</taxon>
        <taxon>Dothideomycetes</taxon>
        <taxon>Pleosporomycetidae</taxon>
        <taxon>Pleosporales</taxon>
        <taxon>Lophiostomataceae</taxon>
        <taxon>Lophiostoma</taxon>
    </lineage>
</organism>
<dbReference type="AlphaFoldDB" id="A0A6A6SRJ8"/>
<evidence type="ECO:0000313" key="4">
    <source>
        <dbReference type="Proteomes" id="UP000799324"/>
    </source>
</evidence>
<evidence type="ECO:0008006" key="5">
    <source>
        <dbReference type="Google" id="ProtNLM"/>
    </source>
</evidence>
<keyword evidence="2" id="KW-0732">Signal</keyword>
<evidence type="ECO:0000256" key="2">
    <source>
        <dbReference type="SAM" id="SignalP"/>
    </source>
</evidence>
<gene>
    <name evidence="3" type="ORF">K491DRAFT_683064</name>
</gene>
<reference evidence="3" key="1">
    <citation type="journal article" date="2020" name="Stud. Mycol.">
        <title>101 Dothideomycetes genomes: a test case for predicting lifestyles and emergence of pathogens.</title>
        <authorList>
            <person name="Haridas S."/>
            <person name="Albert R."/>
            <person name="Binder M."/>
            <person name="Bloem J."/>
            <person name="Labutti K."/>
            <person name="Salamov A."/>
            <person name="Andreopoulos B."/>
            <person name="Baker S."/>
            <person name="Barry K."/>
            <person name="Bills G."/>
            <person name="Bluhm B."/>
            <person name="Cannon C."/>
            <person name="Castanera R."/>
            <person name="Culley D."/>
            <person name="Daum C."/>
            <person name="Ezra D."/>
            <person name="Gonzalez J."/>
            <person name="Henrissat B."/>
            <person name="Kuo A."/>
            <person name="Liang C."/>
            <person name="Lipzen A."/>
            <person name="Lutzoni F."/>
            <person name="Magnuson J."/>
            <person name="Mondo S."/>
            <person name="Nolan M."/>
            <person name="Ohm R."/>
            <person name="Pangilinan J."/>
            <person name="Park H.-J."/>
            <person name="Ramirez L."/>
            <person name="Alfaro M."/>
            <person name="Sun H."/>
            <person name="Tritt A."/>
            <person name="Yoshinaga Y."/>
            <person name="Zwiers L.-H."/>
            <person name="Turgeon B."/>
            <person name="Goodwin S."/>
            <person name="Spatafora J."/>
            <person name="Crous P."/>
            <person name="Grigoriev I."/>
        </authorList>
    </citation>
    <scope>NUCLEOTIDE SEQUENCE</scope>
    <source>
        <strain evidence="3">CBS 122681</strain>
    </source>
</reference>
<dbReference type="Proteomes" id="UP000799324">
    <property type="component" value="Unassembled WGS sequence"/>
</dbReference>
<sequence>MKLSLLLSAAFLACVSADDPNVTQDARHFAGFPGCMIPPGFPYHEVYDPWTNPNSTLTIADVVDKYYKRSNTNNGDQAGVDPFLEPYGPDGKPQPWRRDPKTNIVVIPYCFRNQGVSDKLRQAWYNVLSKFYSDMGGPASAQSGHAVLFKEVTKDGNAVFCYNAGHDTKYGSGWNDDISEGVDVLSVESNLADPNPDPQMYATVGLDQQTPPAPWRNFACFTNISALTVTSISMSKWQTFKAWKKHLTVPITTTFMSDYNLMVKYNCLGYAFMKQSANPAPGGAQPYYARGPYDVSSIMHYNSAVAAPYCGTNWQLCTIGMWQNTAGQDG</sequence>
<protein>
    <recommendedName>
        <fullName evidence="5">Peptidase M12A domain-containing protein</fullName>
    </recommendedName>
</protein>
<feature type="chain" id="PRO_5025476691" description="Peptidase M12A domain-containing protein" evidence="2">
    <location>
        <begin position="18"/>
        <end position="330"/>
    </location>
</feature>
<proteinExistence type="predicted"/>
<name>A0A6A6SRJ8_9PLEO</name>
<evidence type="ECO:0000256" key="1">
    <source>
        <dbReference type="SAM" id="MobiDB-lite"/>
    </source>
</evidence>